<feature type="coiled-coil region" evidence="1">
    <location>
        <begin position="1389"/>
        <end position="1850"/>
    </location>
</feature>
<dbReference type="SUPFAM" id="SSF90257">
    <property type="entry name" value="Myosin rod fragments"/>
    <property type="match status" value="2"/>
</dbReference>
<keyword evidence="1" id="KW-0175">Coiled coil</keyword>
<feature type="coiled-coil region" evidence="1">
    <location>
        <begin position="808"/>
        <end position="866"/>
    </location>
</feature>
<dbReference type="Gene3D" id="1.25.40.20">
    <property type="entry name" value="Ankyrin repeat-containing domain"/>
    <property type="match status" value="1"/>
</dbReference>
<feature type="coiled-coil region" evidence="1">
    <location>
        <begin position="1882"/>
        <end position="1966"/>
    </location>
</feature>
<accession>E2RU46</accession>
<dbReference type="SUPFAM" id="SSF48403">
    <property type="entry name" value="Ankyrin repeat"/>
    <property type="match status" value="1"/>
</dbReference>
<reference evidence="2" key="1">
    <citation type="journal article" date="2009" name="Exp. Parasitol.">
        <title>Giardia lamblia: immunogenicity and intracellular distribution of GHSP-115, a member of the Giardia head-stalk family of proteins.</title>
        <authorList>
            <person name="Bae S.S."/>
            <person name="Kim J."/>
            <person name="Kim T.-S."/>
            <person name="Yong T.-S."/>
            <person name="Park S.-J."/>
        </authorList>
    </citation>
    <scope>NUCLEOTIDE SEQUENCE</scope>
    <source>
        <strain evidence="2">WB</strain>
    </source>
</reference>
<dbReference type="PANTHER" id="PTHR34491:SF155">
    <property type="entry name" value="MEROZOITE SURFACE PROTEIN 1"/>
    <property type="match status" value="1"/>
</dbReference>
<dbReference type="Pfam" id="PF12796">
    <property type="entry name" value="Ank_2"/>
    <property type="match status" value="1"/>
</dbReference>
<proteinExistence type="predicted"/>
<feature type="coiled-coil region" evidence="1">
    <location>
        <begin position="371"/>
        <end position="506"/>
    </location>
</feature>
<feature type="coiled-coil region" evidence="1">
    <location>
        <begin position="539"/>
        <end position="671"/>
    </location>
</feature>
<dbReference type="VEuPathDB" id="GiardiaDB:DHA2_151304"/>
<dbReference type="EMBL" id="FJ418854">
    <property type="protein sequence ID" value="ACJ49153.1"/>
    <property type="molecule type" value="Genomic_DNA"/>
</dbReference>
<protein>
    <submittedName>
        <fullName evidence="2">Head-stalk protein GHSP-138</fullName>
    </submittedName>
</protein>
<dbReference type="VEuPathDB" id="GiardiaDB:GL50581_4388"/>
<feature type="coiled-coil region" evidence="1">
    <location>
        <begin position="915"/>
        <end position="1354"/>
    </location>
</feature>
<name>E2RU46_GIAIN</name>
<dbReference type="VEuPathDB" id="GiardiaDB:QR46_0295"/>
<dbReference type="VEuPathDB" id="GiardiaDB:GL50803_0013475"/>
<feature type="coiled-coil region" evidence="1">
    <location>
        <begin position="707"/>
        <end position="773"/>
    </location>
</feature>
<dbReference type="InterPro" id="IPR002110">
    <property type="entry name" value="Ankyrin_rpt"/>
</dbReference>
<evidence type="ECO:0000256" key="1">
    <source>
        <dbReference type="SAM" id="Coils"/>
    </source>
</evidence>
<feature type="coiled-coil region" evidence="1">
    <location>
        <begin position="240"/>
        <end position="295"/>
    </location>
</feature>
<dbReference type="Gene3D" id="1.10.287.1490">
    <property type="match status" value="5"/>
</dbReference>
<organism evidence="2">
    <name type="scientific">Giardia intestinalis</name>
    <name type="common">Giardia lamblia</name>
    <dbReference type="NCBI Taxonomy" id="5741"/>
    <lineage>
        <taxon>Eukaryota</taxon>
        <taxon>Metamonada</taxon>
        <taxon>Diplomonadida</taxon>
        <taxon>Hexamitidae</taxon>
        <taxon>Giardiinae</taxon>
        <taxon>Giardia</taxon>
    </lineage>
</organism>
<dbReference type="InterPro" id="IPR036770">
    <property type="entry name" value="Ankyrin_rpt-contain_sf"/>
</dbReference>
<sequence>MFLDSKEAWFACVNNGDVEAVRYNLPTYQKSVDRQGETALMHAVRNRDIEMVRLLGCFEHSLVNNDGYTALMLAAVCNEGEACKRLVPYEMNLVLPDGRTPLMLAAAAGAVDSTINLLPYQKCRTDLMGRTALMYAAEAGQFEAAQHLVLREKEHISKDAKTALILAAQNKHWDVARILYPLESHLLPEVVSDLIPDPAKLSKDDPTVSSFGLSSSIVDIVKDFPGRNVDLSMLSRSQIEGDLERKITEMERKIASLNDESSIIIVQNQALQNQVNQMNQEIIRLQAQLDESRQDNTKKAAMISELRAGINDATSHPHGAAVNAFKQEINRLHKDADGMAQLIHQLKDDAVEKNILLAKLRDTGSAKDREIDTLRSDILGLEQKLDNANQTIRRLRAELVDTSMSSEQSKAALSASATQRDLAGKEVAKLKDENVALRHTLKKMSANIENKDNEIFDLRQQLLSRSHDKSDSDSDGETIKVMEAQLNELKNEVDRLQSALFSKEDDIQLRNQKIKELADEILRLNKSGSKIQESNLATIDQLQSEITGLLGEIQHLKAQLTEKNKQIDDMNNLLVTYKEAAPNEANKSAALELQHLKLVIDNLTAELREKDRHILDLEKTSAPQPIPPQFADLVAKNEALLKSLQDVKEQNNALIKEQNSLEALLKQKDERIHPLERQLETAMSTCAASQNKLLDKEAELVDIRRAYDKLSVENSSNEQKVKDLSDKLGVLRKEKADADATYTASKRKTNNELLDLRARLEHAQKEIEVLTELSTKEPTYQVVKQYLANTVASLDACRDALADPEMARKENQNLMRRHQKDLEQLSDRVEQMSAILRAPVDQSQTVAMLLDEISQLKSKLSNLQAVQEEKIRGSQDSLLHAPSVVDSQYASLESPDNADKITELYDRIRALTDELHLALDSLNTKEAELKQLKDELSQKDAIIDNLHLADKATIELNKQISMLKLDRESLQEKICELEDVRDKLSALLNSADDERLQLRRELDDLRVQLTDNKRDDPEVISGLQSQLSSLLSERDKLNKDIVALVGKSNTLERELEHANNLIRHLEDESAALTDKLEAREKALAEAIDGIADHGDAAQQLQQELAALRRDAAENAAALREAREQAAAHQEDAQLKAAQLEDLSEELARLREQAAEDAVRARDAEALAERAAELEAQAKAAEERLADARAKIAELEAHAAAGTEALADAAEKFRAKAQQAQGGDEAIRRLEADVRAAEAERDEARAALDKALDEAAALEAEHKNLEAERDALAAQLAEAQDALQTARAQLAAAEDRVSALTENLGAMNDAKAQVHYLEEAARDKDTLAQRQADEIAELRRELQEAHDKIDALSHLEQQASDSKERTQMLEDYLSELKSKQIDAGMQEMELGTLRKELEQKQGELDEKTVALDMLRNEAERLREEADNRERELQQLRAQDNEGAAERIVQLEAERDDLHATLDAKDKEIGQLSDELSRTTASVEAARTRIQALEDEAAARAEQAEESAAKTARLRNRVDELESALQSLGRKAEARAEEVRDRERQLTAMDLKRSATDGALEDAQNRIRRLEDESAALTDKLEAREKALAEAIDGIADHGDAAQQLQQELAALRRDAAENAAALREAREQAAAHQEDAQLKAAQLEDLSEELARLREQAAEDAVRARDAEALAERAAELEAQAKAAEERLADARAKIAELEAHAAAGTEALADAAEKFRAKAQQAQGGDEAIRRLEADVRAAEAERDEARAALDKALDEAAALEAEHKNLEAERDALAAQLAEAQDALQTARAQLAAAEDRVSALTENLGAMNDAKAQIREMQDTIPDLRQAIRQHQEEIIQLQQTLVASQTNTVVHTFETGKEFLNGLIKSSAILSSLDSKIDSAALTEELAILKHEIDRLQSLAHKDLKLHDETVSQSVDNLVLLLNSRNAEVERKISEISRLKEEIAILEERIQAKDNKILEYKDALNERFDWTYNSDPGEETLALRDEVQKLTDDLHYTEDELARVITAVGQLEHALTKLREANIEKNSELVRLRNILHENNINFALDASISDARINTSLQHLSGLKNDLYAKAREAELSLDGKDSYLTSPEAVSLKAELSMLKRELAEKDCIIAELQKAQNA</sequence>
<dbReference type="SMART" id="SM00248">
    <property type="entry name" value="ANK"/>
    <property type="match status" value="5"/>
</dbReference>
<evidence type="ECO:0000313" key="2">
    <source>
        <dbReference type="EMBL" id="ACJ49153.1"/>
    </source>
</evidence>
<dbReference type="PANTHER" id="PTHR34491">
    <property type="entry name" value="A-TYPE INCLUSION PROTEIN, PUTATIVE-RELATED"/>
    <property type="match status" value="1"/>
</dbReference>